<keyword evidence="4 6" id="KW-1133">Transmembrane helix</keyword>
<evidence type="ECO:0000313" key="8">
    <source>
        <dbReference type="EMBL" id="SFL84221.1"/>
    </source>
</evidence>
<organism evidence="8 9">
    <name type="scientific">Gracilibacillus orientalis</name>
    <dbReference type="NCBI Taxonomy" id="334253"/>
    <lineage>
        <taxon>Bacteria</taxon>
        <taxon>Bacillati</taxon>
        <taxon>Bacillota</taxon>
        <taxon>Bacilli</taxon>
        <taxon>Bacillales</taxon>
        <taxon>Bacillaceae</taxon>
        <taxon>Gracilibacillus</taxon>
    </lineage>
</organism>
<dbReference type="GO" id="GO:0017004">
    <property type="term" value="P:cytochrome complex assembly"/>
    <property type="evidence" value="ECO:0007669"/>
    <property type="project" value="UniProtKB-KW"/>
</dbReference>
<dbReference type="InterPro" id="IPR007816">
    <property type="entry name" value="ResB-like_domain"/>
</dbReference>
<feature type="domain" description="ResB-like" evidence="7">
    <location>
        <begin position="66"/>
        <end position="520"/>
    </location>
</feature>
<evidence type="ECO:0000256" key="5">
    <source>
        <dbReference type="ARBA" id="ARBA00023136"/>
    </source>
</evidence>
<evidence type="ECO:0000259" key="7">
    <source>
        <dbReference type="Pfam" id="PF05140"/>
    </source>
</evidence>
<comment type="subcellular location">
    <subcellularLocation>
        <location evidence="1">Membrane</location>
        <topology evidence="1">Multi-pass membrane protein</topology>
    </subcellularLocation>
</comment>
<sequence length="540" mass="62305">MSIIKCSTCGHQNKEGTTICEKCGKPLDYDQQGTLLNMRYDGSAIRSKTKNRSIVDKIWNFFSSIKVGVSLIAIALIASALGTIYPQKMYIPQNIDPALHYRDQYGLSGQIFYQLGFHNLYNSWWYMVLIALIGISIFIVSIDRGVPLYKALKNQAIKRHPNFLKRQKLFGEYKDYNEEDKTDFINKLKKHRYKITENDGHFLAEKGRFSRWGPYVNHLGLIIFLLGTLFRFIPFMYVDDFVWVREGETAVIPSTNQQYYIKNEEFIFETYGNDDEDAIFEAALQNTSGPVPKHFETSAIIYEDVSKDVIGSEPELKEINSGEIIVNEALKINDLALYQDSYQLNEFQTMSFKLHEADDEEEAAIAEFTVDLTDPESEYEFDNGYRVELNRFYPEYELDNGQPRSISNYPRNPGFVFFVHGPDIEEREASFLAIGQNIPSGDNQYKLSLTDFGVRDVSGLTVRKDLTLPIIGLGAFIFMIGVIQGMYWQHRRVWIHQGEDRIYIACHTNKNWYGLTKELEKVIDGTSFTMVQDQEKNNDT</sequence>
<accession>A0A1I4KZW6</accession>
<feature type="transmembrane region" description="Helical" evidence="6">
    <location>
        <begin position="58"/>
        <end position="85"/>
    </location>
</feature>
<feature type="transmembrane region" description="Helical" evidence="6">
    <location>
        <begin position="124"/>
        <end position="142"/>
    </location>
</feature>
<evidence type="ECO:0000256" key="1">
    <source>
        <dbReference type="ARBA" id="ARBA00004141"/>
    </source>
</evidence>
<name>A0A1I4KZW6_9BACI</name>
<feature type="transmembrane region" description="Helical" evidence="6">
    <location>
        <begin position="466"/>
        <end position="488"/>
    </location>
</feature>
<dbReference type="Proteomes" id="UP000198565">
    <property type="component" value="Unassembled WGS sequence"/>
</dbReference>
<dbReference type="OrthoDB" id="9770923at2"/>
<keyword evidence="5 6" id="KW-0472">Membrane</keyword>
<protein>
    <submittedName>
        <fullName evidence="8">Cytochrome c biogenesis protein</fullName>
    </submittedName>
</protein>
<reference evidence="9" key="1">
    <citation type="submission" date="2016-10" db="EMBL/GenBank/DDBJ databases">
        <authorList>
            <person name="Varghese N."/>
            <person name="Submissions S."/>
        </authorList>
    </citation>
    <scope>NUCLEOTIDE SEQUENCE [LARGE SCALE GENOMIC DNA]</scope>
    <source>
        <strain evidence="9">CGMCC 1.4250</strain>
    </source>
</reference>
<dbReference type="AlphaFoldDB" id="A0A1I4KZW6"/>
<dbReference type="STRING" id="334253.SAMN04487943_104260"/>
<evidence type="ECO:0000313" key="9">
    <source>
        <dbReference type="Proteomes" id="UP000198565"/>
    </source>
</evidence>
<feature type="transmembrane region" description="Helical" evidence="6">
    <location>
        <begin position="215"/>
        <end position="237"/>
    </location>
</feature>
<dbReference type="PANTHER" id="PTHR31566">
    <property type="entry name" value="CYTOCHROME C BIOGENESIS PROTEIN CCS1, CHLOROPLASTIC"/>
    <property type="match status" value="1"/>
</dbReference>
<evidence type="ECO:0000256" key="4">
    <source>
        <dbReference type="ARBA" id="ARBA00022989"/>
    </source>
</evidence>
<dbReference type="EMBL" id="FOTR01000004">
    <property type="protein sequence ID" value="SFL84221.1"/>
    <property type="molecule type" value="Genomic_DNA"/>
</dbReference>
<dbReference type="RefSeq" id="WP_091483414.1">
    <property type="nucleotide sequence ID" value="NZ_FOTR01000004.1"/>
</dbReference>
<evidence type="ECO:0000256" key="2">
    <source>
        <dbReference type="ARBA" id="ARBA00022692"/>
    </source>
</evidence>
<dbReference type="GO" id="GO:0016020">
    <property type="term" value="C:membrane"/>
    <property type="evidence" value="ECO:0007669"/>
    <property type="project" value="UniProtKB-SubCell"/>
</dbReference>
<evidence type="ECO:0000256" key="6">
    <source>
        <dbReference type="SAM" id="Phobius"/>
    </source>
</evidence>
<dbReference type="Pfam" id="PF05140">
    <property type="entry name" value="ResB"/>
    <property type="match status" value="1"/>
</dbReference>
<gene>
    <name evidence="8" type="ORF">SAMN04487943_104260</name>
</gene>
<dbReference type="PANTHER" id="PTHR31566:SF0">
    <property type="entry name" value="CYTOCHROME C BIOGENESIS PROTEIN CCS1, CHLOROPLASTIC"/>
    <property type="match status" value="1"/>
</dbReference>
<keyword evidence="2 6" id="KW-0812">Transmembrane</keyword>
<keyword evidence="3" id="KW-0201">Cytochrome c-type biogenesis</keyword>
<evidence type="ECO:0000256" key="3">
    <source>
        <dbReference type="ARBA" id="ARBA00022748"/>
    </source>
</evidence>
<dbReference type="InterPro" id="IPR023494">
    <property type="entry name" value="Cyt_c_bgen_Ccs1/CcsB/ResB"/>
</dbReference>
<keyword evidence="9" id="KW-1185">Reference proteome</keyword>
<proteinExistence type="predicted"/>